<protein>
    <submittedName>
        <fullName evidence="2">Uncharacterized protein</fullName>
    </submittedName>
</protein>
<keyword evidence="3" id="KW-1185">Reference proteome</keyword>
<dbReference type="Proteomes" id="UP001311232">
    <property type="component" value="Unassembled WGS sequence"/>
</dbReference>
<reference evidence="2 3" key="1">
    <citation type="submission" date="2021-06" db="EMBL/GenBank/DDBJ databases">
        <authorList>
            <person name="Palmer J.M."/>
        </authorList>
    </citation>
    <scope>NUCLEOTIDE SEQUENCE [LARGE SCALE GENOMIC DNA]</scope>
    <source>
        <strain evidence="2 3">MEX-2019</strain>
        <tissue evidence="2">Muscle</tissue>
    </source>
</reference>
<feature type="compositionally biased region" description="Polar residues" evidence="1">
    <location>
        <begin position="46"/>
        <end position="55"/>
    </location>
</feature>
<feature type="region of interest" description="Disordered" evidence="1">
    <location>
        <begin position="23"/>
        <end position="88"/>
    </location>
</feature>
<evidence type="ECO:0000313" key="2">
    <source>
        <dbReference type="EMBL" id="KAK5616591.1"/>
    </source>
</evidence>
<evidence type="ECO:0000256" key="1">
    <source>
        <dbReference type="SAM" id="MobiDB-lite"/>
    </source>
</evidence>
<dbReference type="EMBL" id="JAHHUM010000880">
    <property type="protein sequence ID" value="KAK5616591.1"/>
    <property type="molecule type" value="Genomic_DNA"/>
</dbReference>
<gene>
    <name evidence="2" type="ORF">CRENBAI_006136</name>
</gene>
<name>A0AAV9S5P9_9TELE</name>
<accession>A0AAV9S5P9</accession>
<evidence type="ECO:0000313" key="3">
    <source>
        <dbReference type="Proteomes" id="UP001311232"/>
    </source>
</evidence>
<comment type="caution">
    <text evidence="2">The sequence shown here is derived from an EMBL/GenBank/DDBJ whole genome shotgun (WGS) entry which is preliminary data.</text>
</comment>
<sequence length="113" mass="12109">MKPLPRPADADTDVGCLAMQGARQGARSRLGSDTVKRHCPPPDSDTAYQARQSLMSGRPDSDACLLLPDSSHNQPNEPDPPALGAEHESSCKLELMSTINFGAECSYCQQVLP</sequence>
<dbReference type="AlphaFoldDB" id="A0AAV9S5P9"/>
<organism evidence="2 3">
    <name type="scientific">Crenichthys baileyi</name>
    <name type="common">White River springfish</name>
    <dbReference type="NCBI Taxonomy" id="28760"/>
    <lineage>
        <taxon>Eukaryota</taxon>
        <taxon>Metazoa</taxon>
        <taxon>Chordata</taxon>
        <taxon>Craniata</taxon>
        <taxon>Vertebrata</taxon>
        <taxon>Euteleostomi</taxon>
        <taxon>Actinopterygii</taxon>
        <taxon>Neopterygii</taxon>
        <taxon>Teleostei</taxon>
        <taxon>Neoteleostei</taxon>
        <taxon>Acanthomorphata</taxon>
        <taxon>Ovalentaria</taxon>
        <taxon>Atherinomorphae</taxon>
        <taxon>Cyprinodontiformes</taxon>
        <taxon>Goodeidae</taxon>
        <taxon>Crenichthys</taxon>
    </lineage>
</organism>
<proteinExistence type="predicted"/>